<feature type="compositionally biased region" description="Low complexity" evidence="5">
    <location>
        <begin position="41"/>
        <end position="59"/>
    </location>
</feature>
<feature type="compositionally biased region" description="Low complexity" evidence="5">
    <location>
        <begin position="11"/>
        <end position="33"/>
    </location>
</feature>
<accession>A0A4R7TA49</accession>
<organism evidence="7 8">
    <name type="scientific">Kribbella voronezhensis</name>
    <dbReference type="NCBI Taxonomy" id="2512212"/>
    <lineage>
        <taxon>Bacteria</taxon>
        <taxon>Bacillati</taxon>
        <taxon>Actinomycetota</taxon>
        <taxon>Actinomycetes</taxon>
        <taxon>Propionibacteriales</taxon>
        <taxon>Kribbellaceae</taxon>
        <taxon>Kribbella</taxon>
    </lineage>
</organism>
<feature type="region of interest" description="Disordered" evidence="5">
    <location>
        <begin position="116"/>
        <end position="163"/>
    </location>
</feature>
<feature type="compositionally biased region" description="Low complexity" evidence="5">
    <location>
        <begin position="142"/>
        <end position="151"/>
    </location>
</feature>
<dbReference type="AlphaFoldDB" id="A0A4R7TA49"/>
<comment type="subcellular location">
    <subcellularLocation>
        <location evidence="1">Membrane</location>
        <topology evidence="1">Single-pass membrane protein</topology>
    </subcellularLocation>
</comment>
<dbReference type="GO" id="GO:0016020">
    <property type="term" value="C:membrane"/>
    <property type="evidence" value="ECO:0007669"/>
    <property type="project" value="UniProtKB-SubCell"/>
</dbReference>
<evidence type="ECO:0000256" key="5">
    <source>
        <dbReference type="SAM" id="MobiDB-lite"/>
    </source>
</evidence>
<feature type="region of interest" description="Disordered" evidence="5">
    <location>
        <begin position="1"/>
        <end position="80"/>
    </location>
</feature>
<keyword evidence="2 6" id="KW-0812">Transmembrane</keyword>
<keyword evidence="3 6" id="KW-1133">Transmembrane helix</keyword>
<keyword evidence="4 6" id="KW-0472">Membrane</keyword>
<evidence type="ECO:0000256" key="4">
    <source>
        <dbReference type="ARBA" id="ARBA00023136"/>
    </source>
</evidence>
<feature type="compositionally biased region" description="Polar residues" evidence="5">
    <location>
        <begin position="116"/>
        <end position="141"/>
    </location>
</feature>
<evidence type="ECO:0000256" key="2">
    <source>
        <dbReference type="ARBA" id="ARBA00022692"/>
    </source>
</evidence>
<evidence type="ECO:0000256" key="3">
    <source>
        <dbReference type="ARBA" id="ARBA00022989"/>
    </source>
</evidence>
<evidence type="ECO:0000313" key="8">
    <source>
        <dbReference type="Proteomes" id="UP000295151"/>
    </source>
</evidence>
<comment type="caution">
    <text evidence="7">The sequence shown here is derived from an EMBL/GenBank/DDBJ whole genome shotgun (WGS) entry which is preliminary data.</text>
</comment>
<dbReference type="EMBL" id="SOCE01000001">
    <property type="protein sequence ID" value="TDU88890.1"/>
    <property type="molecule type" value="Genomic_DNA"/>
</dbReference>
<evidence type="ECO:0000313" key="7">
    <source>
        <dbReference type="EMBL" id="TDU88890.1"/>
    </source>
</evidence>
<dbReference type="PANTHER" id="PTHR30168">
    <property type="entry name" value="PUTATIVE MEMBRANE PROTEIN YPFJ"/>
    <property type="match status" value="1"/>
</dbReference>
<dbReference type="InterPro" id="IPR007343">
    <property type="entry name" value="Uncharacterised_pept_Zn_put"/>
</dbReference>
<reference evidence="7 8" key="1">
    <citation type="submission" date="2019-03" db="EMBL/GenBank/DDBJ databases">
        <title>Genomic Encyclopedia of Type Strains, Phase III (KMG-III): the genomes of soil and plant-associated and newly described type strains.</title>
        <authorList>
            <person name="Whitman W."/>
        </authorList>
    </citation>
    <scope>NUCLEOTIDE SEQUENCE [LARGE SCALE GENOMIC DNA]</scope>
    <source>
        <strain evidence="7 8">VKM Ac-2575</strain>
    </source>
</reference>
<proteinExistence type="predicted"/>
<evidence type="ECO:0008006" key="9">
    <source>
        <dbReference type="Google" id="ProtNLM"/>
    </source>
</evidence>
<dbReference type="OrthoDB" id="3508456at2"/>
<gene>
    <name evidence="7" type="ORF">EV138_2442</name>
</gene>
<evidence type="ECO:0000256" key="6">
    <source>
        <dbReference type="SAM" id="Phobius"/>
    </source>
</evidence>
<dbReference type="Pfam" id="PF04228">
    <property type="entry name" value="Zn_peptidase"/>
    <property type="match status" value="1"/>
</dbReference>
<sequence>MLPEEVALSNQQPYGGRQPPYQGPPQQWGAPQYQGPPPQQPQYGPQYGAPQYNGPAQYYGPPPGAPGFGWGPGGPQQPKKKSKAWLAIIPVLVVGVVGLWIYGVIQKQHRLNDYAQPQPTASYTPSDDPSTGPSTKPTEAQTTGTDPKPTKATPPPPRTPTPYEVVSRTKFYRTGVQASVRCRESGARPTSLSNAIRYYANVKSCADRGWPRQVNAAGLPFKAPNTIVMNGKVGSPCGYSAPSSYYCAINHTMYLAGDYDMAQYRRANGNPAGVAFVRANMLFVVAHEYGHHIQQITGILPAFNRLWYDAPNKTAQLEVQRRMELQASCFGGLFVAANRNSYPISGQLKTQFSWMVYHMGDNYDPIPGHRIHGNRISHGNWTMRGYNTRNLAACNTFTATSAAVQ</sequence>
<feature type="transmembrane region" description="Helical" evidence="6">
    <location>
        <begin position="84"/>
        <end position="105"/>
    </location>
</feature>
<dbReference type="Proteomes" id="UP000295151">
    <property type="component" value="Unassembled WGS sequence"/>
</dbReference>
<keyword evidence="8" id="KW-1185">Reference proteome</keyword>
<protein>
    <recommendedName>
        <fullName evidence="9">Metalloprotease</fullName>
    </recommendedName>
</protein>
<evidence type="ECO:0000256" key="1">
    <source>
        <dbReference type="ARBA" id="ARBA00004167"/>
    </source>
</evidence>
<dbReference type="PANTHER" id="PTHR30168:SF0">
    <property type="entry name" value="INNER MEMBRANE PROTEIN"/>
    <property type="match status" value="1"/>
</dbReference>
<name>A0A4R7TA49_9ACTN</name>